<evidence type="ECO:0000256" key="6">
    <source>
        <dbReference type="ARBA" id="ARBA00022989"/>
    </source>
</evidence>
<keyword evidence="6 10" id="KW-1133">Transmembrane helix</keyword>
<evidence type="ECO:0000256" key="2">
    <source>
        <dbReference type="ARBA" id="ARBA00022448"/>
    </source>
</evidence>
<dbReference type="NCBIfam" id="TIGR00797">
    <property type="entry name" value="matE"/>
    <property type="match status" value="1"/>
</dbReference>
<evidence type="ECO:0000256" key="10">
    <source>
        <dbReference type="SAM" id="Phobius"/>
    </source>
</evidence>
<evidence type="ECO:0000256" key="1">
    <source>
        <dbReference type="ARBA" id="ARBA00004429"/>
    </source>
</evidence>
<keyword evidence="3" id="KW-0050">Antiport</keyword>
<dbReference type="KEGG" id="pmaw:MACH26_02610"/>
<name>A0AA48I2J2_9ALTE</name>
<comment type="subcellular location">
    <subcellularLocation>
        <location evidence="1">Cell inner membrane</location>
        <topology evidence="1">Multi-pass membrane protein</topology>
    </subcellularLocation>
</comment>
<protein>
    <recommendedName>
        <fullName evidence="9">Multidrug-efflux transporter</fullName>
    </recommendedName>
</protein>
<dbReference type="InterPro" id="IPR002528">
    <property type="entry name" value="MATE_fam"/>
</dbReference>
<dbReference type="CDD" id="cd13139">
    <property type="entry name" value="MATE_like_14"/>
    <property type="match status" value="1"/>
</dbReference>
<proteinExistence type="predicted"/>
<feature type="transmembrane region" description="Helical" evidence="10">
    <location>
        <begin position="343"/>
        <end position="364"/>
    </location>
</feature>
<feature type="transmembrane region" description="Helical" evidence="10">
    <location>
        <begin position="293"/>
        <end position="322"/>
    </location>
</feature>
<keyword evidence="7" id="KW-0406">Ion transport</keyword>
<dbReference type="InterPro" id="IPR050222">
    <property type="entry name" value="MATE_MdtK"/>
</dbReference>
<feature type="transmembrane region" description="Helical" evidence="10">
    <location>
        <begin position="26"/>
        <end position="44"/>
    </location>
</feature>
<keyword evidence="2" id="KW-0813">Transport</keyword>
<dbReference type="PANTHER" id="PTHR43298:SF2">
    <property type="entry name" value="FMN_FAD EXPORTER YEEO-RELATED"/>
    <property type="match status" value="1"/>
</dbReference>
<evidence type="ECO:0000256" key="3">
    <source>
        <dbReference type="ARBA" id="ARBA00022449"/>
    </source>
</evidence>
<dbReference type="GO" id="GO:0015297">
    <property type="term" value="F:antiporter activity"/>
    <property type="evidence" value="ECO:0007669"/>
    <property type="project" value="UniProtKB-KW"/>
</dbReference>
<dbReference type="PIRSF" id="PIRSF006603">
    <property type="entry name" value="DinF"/>
    <property type="match status" value="1"/>
</dbReference>
<keyword evidence="12" id="KW-1185">Reference proteome</keyword>
<dbReference type="Pfam" id="PF01554">
    <property type="entry name" value="MatE"/>
    <property type="match status" value="2"/>
</dbReference>
<dbReference type="GO" id="GO:0005886">
    <property type="term" value="C:plasma membrane"/>
    <property type="evidence" value="ECO:0007669"/>
    <property type="project" value="UniProtKB-SubCell"/>
</dbReference>
<evidence type="ECO:0000256" key="4">
    <source>
        <dbReference type="ARBA" id="ARBA00022475"/>
    </source>
</evidence>
<feature type="transmembrane region" description="Helical" evidence="10">
    <location>
        <begin position="154"/>
        <end position="175"/>
    </location>
</feature>
<dbReference type="AlphaFoldDB" id="A0AA48I2J2"/>
<dbReference type="PANTHER" id="PTHR43298">
    <property type="entry name" value="MULTIDRUG RESISTANCE PROTEIN NORM-RELATED"/>
    <property type="match status" value="1"/>
</dbReference>
<sequence length="468" mass="50635">MDDQKNKPSLWQLFKLSLNNNTQQDFTQGSIGIAAFLLAVPMVLEMAMESVFAIVDIFFVSALGFAAVAVVGLTEAVLTLIYAIAIGLSMGVTALVARRIGQKQPEQANTIAGQALWLGFSIALAIALIGSFYAADILRLMGADEAVLAMGESYTTIMLCSAITILYLFIINAIFRGAGDASIAMRSLWIANGINIILDPIFIFGLGPIPEMGVTGAAIATSIGRGIGVLYQLWHLFGVAGRIQVRIAQLRIQLPIIQQLIRVSMGGMLQFLIATASWVILMRIVSLYGSEAVAGYTIAIRVVMFSILPAWGLSNAVATLVGQNLGAGKPDRAERSVWVIARYNIIFMLTVALLFIVFAPDIIVVFNDDPGVLQSGIDCLRMVAYGYGFFALGMVLVQAFNGAGDTMTPTRINFFCYWLIQIPLAYCLAVYFELQSQGVYVAVLAAESLIAVFGYLLFRTGRWKQTAI</sequence>
<keyword evidence="5 10" id="KW-0812">Transmembrane</keyword>
<feature type="transmembrane region" description="Helical" evidence="10">
    <location>
        <begin position="51"/>
        <end position="71"/>
    </location>
</feature>
<feature type="transmembrane region" description="Helical" evidence="10">
    <location>
        <begin position="415"/>
        <end position="432"/>
    </location>
</feature>
<evidence type="ECO:0000256" key="5">
    <source>
        <dbReference type="ARBA" id="ARBA00022692"/>
    </source>
</evidence>
<feature type="transmembrane region" description="Helical" evidence="10">
    <location>
        <begin position="215"/>
        <end position="239"/>
    </location>
</feature>
<accession>A0AA48I2J2</accession>
<evidence type="ECO:0000256" key="8">
    <source>
        <dbReference type="ARBA" id="ARBA00023136"/>
    </source>
</evidence>
<evidence type="ECO:0000256" key="9">
    <source>
        <dbReference type="ARBA" id="ARBA00031636"/>
    </source>
</evidence>
<dbReference type="EMBL" id="AP027272">
    <property type="protein sequence ID" value="BDX04740.1"/>
    <property type="molecule type" value="Genomic_DNA"/>
</dbReference>
<dbReference type="Proteomes" id="UP001333710">
    <property type="component" value="Chromosome"/>
</dbReference>
<feature type="transmembrane region" description="Helical" evidence="10">
    <location>
        <begin position="384"/>
        <end position="403"/>
    </location>
</feature>
<dbReference type="GO" id="GO:0006811">
    <property type="term" value="P:monoatomic ion transport"/>
    <property type="evidence" value="ECO:0007669"/>
    <property type="project" value="UniProtKB-KW"/>
</dbReference>
<dbReference type="InterPro" id="IPR048279">
    <property type="entry name" value="MdtK-like"/>
</dbReference>
<dbReference type="GO" id="GO:0042910">
    <property type="term" value="F:xenobiotic transmembrane transporter activity"/>
    <property type="evidence" value="ECO:0007669"/>
    <property type="project" value="InterPro"/>
</dbReference>
<evidence type="ECO:0000256" key="7">
    <source>
        <dbReference type="ARBA" id="ARBA00023065"/>
    </source>
</evidence>
<evidence type="ECO:0000313" key="12">
    <source>
        <dbReference type="Proteomes" id="UP001333710"/>
    </source>
</evidence>
<keyword evidence="8 10" id="KW-0472">Membrane</keyword>
<feature type="transmembrane region" description="Helical" evidence="10">
    <location>
        <begin position="260"/>
        <end position="281"/>
    </location>
</feature>
<dbReference type="RefSeq" id="WP_338290567.1">
    <property type="nucleotide sequence ID" value="NZ_AP027272.1"/>
</dbReference>
<evidence type="ECO:0000313" key="11">
    <source>
        <dbReference type="EMBL" id="BDX04740.1"/>
    </source>
</evidence>
<feature type="transmembrane region" description="Helical" evidence="10">
    <location>
        <begin position="438"/>
        <end position="458"/>
    </location>
</feature>
<organism evidence="11 12">
    <name type="scientific">Planctobacterium marinum</name>
    <dbReference type="NCBI Taxonomy" id="1631968"/>
    <lineage>
        <taxon>Bacteria</taxon>
        <taxon>Pseudomonadati</taxon>
        <taxon>Pseudomonadota</taxon>
        <taxon>Gammaproteobacteria</taxon>
        <taxon>Alteromonadales</taxon>
        <taxon>Alteromonadaceae</taxon>
        <taxon>Planctobacterium</taxon>
    </lineage>
</organism>
<feature type="transmembrane region" description="Helical" evidence="10">
    <location>
        <begin position="187"/>
        <end position="209"/>
    </location>
</feature>
<reference evidence="11" key="1">
    <citation type="submission" date="2023-01" db="EMBL/GenBank/DDBJ databases">
        <title>Complete genome sequence of Planctobacterium marinum strain Dej080120_11.</title>
        <authorList>
            <person name="Ueki S."/>
            <person name="Maruyama F."/>
        </authorList>
    </citation>
    <scope>NUCLEOTIDE SEQUENCE</scope>
    <source>
        <strain evidence="11">Dej080120_11</strain>
    </source>
</reference>
<feature type="transmembrane region" description="Helical" evidence="10">
    <location>
        <begin position="116"/>
        <end position="134"/>
    </location>
</feature>
<feature type="transmembrane region" description="Helical" evidence="10">
    <location>
        <begin position="77"/>
        <end position="96"/>
    </location>
</feature>
<gene>
    <name evidence="11" type="ORF">MACH26_02610</name>
</gene>
<keyword evidence="4" id="KW-1003">Cell membrane</keyword>